<evidence type="ECO:0000313" key="2">
    <source>
        <dbReference type="Proteomes" id="UP000179221"/>
    </source>
</evidence>
<dbReference type="EMBL" id="MGGL01000019">
    <property type="protein sequence ID" value="OGM25785.1"/>
    <property type="molecule type" value="Genomic_DNA"/>
</dbReference>
<evidence type="ECO:0008006" key="3">
    <source>
        <dbReference type="Google" id="ProtNLM"/>
    </source>
</evidence>
<dbReference type="GO" id="GO:0008270">
    <property type="term" value="F:zinc ion binding"/>
    <property type="evidence" value="ECO:0007669"/>
    <property type="project" value="InterPro"/>
</dbReference>
<dbReference type="Proteomes" id="UP000179221">
    <property type="component" value="Unassembled WGS sequence"/>
</dbReference>
<accession>A0A1F7YGZ0</accession>
<reference evidence="1 2" key="1">
    <citation type="journal article" date="2016" name="Nat. Commun.">
        <title>Thousands of microbial genomes shed light on interconnected biogeochemical processes in an aquifer system.</title>
        <authorList>
            <person name="Anantharaman K."/>
            <person name="Brown C.T."/>
            <person name="Hug L.A."/>
            <person name="Sharon I."/>
            <person name="Castelle C.J."/>
            <person name="Probst A.J."/>
            <person name="Thomas B.C."/>
            <person name="Singh A."/>
            <person name="Wilkins M.J."/>
            <person name="Karaoz U."/>
            <person name="Brodie E.L."/>
            <person name="Williams K.H."/>
            <person name="Hubbard S.S."/>
            <person name="Banfield J.F."/>
        </authorList>
    </citation>
    <scope>NUCLEOTIDE SEQUENCE [LARGE SCALE GENOMIC DNA]</scope>
</reference>
<dbReference type="InterPro" id="IPR036874">
    <property type="entry name" value="Carbonic_anhydrase_sf"/>
</dbReference>
<comment type="caution">
    <text evidence="1">The sequence shown here is derived from an EMBL/GenBank/DDBJ whole genome shotgun (WGS) entry which is preliminary data.</text>
</comment>
<organism evidence="1 2">
    <name type="scientific">Candidatus Woesebacteria bacterium RIFCSPHIGHO2_01_FULL_40_22</name>
    <dbReference type="NCBI Taxonomy" id="1802499"/>
    <lineage>
        <taxon>Bacteria</taxon>
        <taxon>Candidatus Woeseibacteriota</taxon>
    </lineage>
</organism>
<dbReference type="InterPro" id="IPR046871">
    <property type="entry name" value="Pro_CA_2"/>
</dbReference>
<protein>
    <recommendedName>
        <fullName evidence="3">Carbonic anhydrase</fullName>
    </recommendedName>
</protein>
<dbReference type="Gene3D" id="3.40.1050.10">
    <property type="entry name" value="Carbonic anhydrase"/>
    <property type="match status" value="1"/>
</dbReference>
<gene>
    <name evidence="1" type="ORF">A2628_00490</name>
</gene>
<dbReference type="SUPFAM" id="SSF53056">
    <property type="entry name" value="beta-carbonic anhydrase, cab"/>
    <property type="match status" value="1"/>
</dbReference>
<sequence>MVIPIHSCDAIVITCIDFRFQKYIRDWTDKNLKDKTFDLIGFAGSTKDLDTIMRQLDVSVRLHKIKEAHLIHHEACGAYGAESTPEKHAEDLRKARERINSTYPLLEVGLYYLHLDGLFEKVD</sequence>
<name>A0A1F7YGZ0_9BACT</name>
<dbReference type="AlphaFoldDB" id="A0A1F7YGZ0"/>
<proteinExistence type="predicted"/>
<evidence type="ECO:0000313" key="1">
    <source>
        <dbReference type="EMBL" id="OGM25785.1"/>
    </source>
</evidence>
<dbReference type="GO" id="GO:0004089">
    <property type="term" value="F:carbonate dehydratase activity"/>
    <property type="evidence" value="ECO:0007669"/>
    <property type="project" value="InterPro"/>
</dbReference>
<dbReference type="Pfam" id="PF20393">
    <property type="entry name" value="Pro_CA_2"/>
    <property type="match status" value="1"/>
</dbReference>